<name>A0ABQ2ZXW2_9ACTN</name>
<dbReference type="Proteomes" id="UP000600946">
    <property type="component" value="Unassembled WGS sequence"/>
</dbReference>
<reference evidence="2" key="1">
    <citation type="journal article" date="2019" name="Int. J. Syst. Evol. Microbiol.">
        <title>The Global Catalogue of Microorganisms (GCM) 10K type strain sequencing project: providing services to taxonomists for standard genome sequencing and annotation.</title>
        <authorList>
            <consortium name="The Broad Institute Genomics Platform"/>
            <consortium name="The Broad Institute Genome Sequencing Center for Infectious Disease"/>
            <person name="Wu L."/>
            <person name="Ma J."/>
        </authorList>
    </citation>
    <scope>NUCLEOTIDE SEQUENCE [LARGE SCALE GENOMIC DNA]</scope>
    <source>
        <strain evidence="2">JCM 4594</strain>
    </source>
</reference>
<dbReference type="Pfam" id="PF06152">
    <property type="entry name" value="Phage_min_cap2"/>
    <property type="match status" value="1"/>
</dbReference>
<comment type="caution">
    <text evidence="1">The sequence shown here is derived from an EMBL/GenBank/DDBJ whole genome shotgun (WGS) entry which is preliminary data.</text>
</comment>
<dbReference type="InterPro" id="IPR009319">
    <property type="entry name" value="Phage_A118_VSP1"/>
</dbReference>
<evidence type="ECO:0000313" key="1">
    <source>
        <dbReference type="EMBL" id="GGY28011.1"/>
    </source>
</evidence>
<evidence type="ECO:0008006" key="3">
    <source>
        <dbReference type="Google" id="ProtNLM"/>
    </source>
</evidence>
<protein>
    <recommendedName>
        <fullName evidence="3">Phage minor capsid protein 2</fullName>
    </recommendedName>
</protein>
<accession>A0ABQ2ZXW2</accession>
<evidence type="ECO:0000313" key="2">
    <source>
        <dbReference type="Proteomes" id="UP000600946"/>
    </source>
</evidence>
<proteinExistence type="predicted"/>
<keyword evidence="2" id="KW-1185">Reference proteome</keyword>
<dbReference type="EMBL" id="BMUU01000003">
    <property type="protein sequence ID" value="GGY28011.1"/>
    <property type="molecule type" value="Genomic_DNA"/>
</dbReference>
<organism evidence="1 2">
    <name type="scientific">Streptomyces xanthochromogenes</name>
    <dbReference type="NCBI Taxonomy" id="67384"/>
    <lineage>
        <taxon>Bacteria</taxon>
        <taxon>Bacillati</taxon>
        <taxon>Actinomycetota</taxon>
        <taxon>Actinomycetes</taxon>
        <taxon>Kitasatosporales</taxon>
        <taxon>Streptomycetaceae</taxon>
        <taxon>Streptomyces</taxon>
    </lineage>
</organism>
<sequence length="750" mass="82241">MPIHPAMAEDLSAAVRDLYADAETRLLSLVARQLADGFEAPGWAVAKLADVQPLRRAAQGVVDALGSATQLEVFSAVTEAYDIGSRAGLSELGALSDADARRIAERTPGTRAVDRLAAETVELVTQTHRGILRGVEDGYRQIISEVSATPLLGIDSRRQATQRAMERFSDAGLRTFVDRRGRSWQMTSYAEMATRTAVGRAAVEAHGDRLRAAGIRLVIVSNAPHNCELCDPFEGRVLALDGPSGAQTIEMEHATKDGRTVRVDIAGSLDDARRAGLQHPNCRHSTSAFLPGVTRAPVEHSEDPAGYAASQRQRAIERAIRKWKNRSAAAVTPEAKRAADARVRHYQGRMREHLAAHPELIRRREREAPGAGNLPNTAPTPPHDAVQAARVRAGDDRTLPEMRDEQLGAALRPGVLDERDRDRIAAEADRRDEQALLDRVRPGGRMVDSLAEFSDDELARMALHLDDEGMLRVMAEADRRDLDAAMPSIRTDLLGMSERDLATRARHVPEDRPAIGAEVHRRRMLDALFPSGRLAADLSALGDDLLVWGTRYASPEDSIRIAAEIDRRYPPVPPPPPAGASATATITAHDALDAAMHPMRLDDPPPADPDEWGPYGADIERGPDGTSAMSAAERWVYERELEARASREAYNRDEIRAMYDEHIYVQWLAAEDATRGHMLNRRAEAAGVDPRTLFTGPAHVAYARASEDLIRFWEDVPRVTLAEFTEQVTGVRNGAGATARSARDNQRNKQ</sequence>
<gene>
    <name evidence="1" type="ORF">GCM10010326_21970</name>
</gene>